<evidence type="ECO:0000256" key="1">
    <source>
        <dbReference type="SAM" id="Phobius"/>
    </source>
</evidence>
<reference evidence="2 3" key="1">
    <citation type="submission" date="2018-02" db="EMBL/GenBank/DDBJ databases">
        <title>Draft genome of wild Prunus yedoensis var. nudiflora.</title>
        <authorList>
            <person name="Baek S."/>
            <person name="Kim J.-H."/>
            <person name="Choi K."/>
            <person name="Kim G.-B."/>
            <person name="Cho A."/>
            <person name="Jang H."/>
            <person name="Shin C.-H."/>
            <person name="Yu H.-J."/>
            <person name="Mun J.-H."/>
        </authorList>
    </citation>
    <scope>NUCLEOTIDE SEQUENCE [LARGE SCALE GENOMIC DNA]</scope>
    <source>
        <strain evidence="3">cv. Jeju island</strain>
        <tissue evidence="2">Leaf</tissue>
    </source>
</reference>
<dbReference type="GO" id="GO:0017177">
    <property type="term" value="C:glucosidase II complex"/>
    <property type="evidence" value="ECO:0007669"/>
    <property type="project" value="TreeGrafter"/>
</dbReference>
<proteinExistence type="predicted"/>
<dbReference type="STRING" id="2094558.A0A314ZGS3"/>
<dbReference type="AlphaFoldDB" id="A0A314ZGS3"/>
<dbReference type="InterPro" id="IPR039794">
    <property type="entry name" value="Gtb1-like"/>
</dbReference>
<dbReference type="OrthoDB" id="28322at2759"/>
<keyword evidence="1" id="KW-1133">Transmembrane helix</keyword>
<evidence type="ECO:0000313" key="2">
    <source>
        <dbReference type="EMBL" id="PQQ01106.1"/>
    </source>
</evidence>
<dbReference type="Proteomes" id="UP000250321">
    <property type="component" value="Unassembled WGS sequence"/>
</dbReference>
<sequence length="227" mass="24934">MNFHFGVSVSVQHNNKVFFFFHPSPSEETPTHGCVFHNSTSSPISFWPRPSPLFALSPKPPLLGVHPLEVIKCKDNSKSFSRDRLNDNFCDCVDGTDGLEVHHNSYFHLDVNDHFCDCCDGSDEYDGSVNFQHTCIMGGNIEYKTDHHFSRVGGLIGDLGHVGAKQAKSGVSLDDLIQKLKVFGCSSSSVPDLKEGVTAKSNSTFVILLLVFIPAMMADFLMGSSSM</sequence>
<dbReference type="PANTHER" id="PTHR12630:SF17">
    <property type="entry name" value="EXPRESSED PROTEIN"/>
    <property type="match status" value="1"/>
</dbReference>
<comment type="caution">
    <text evidence="2">The sequence shown here is derived from an EMBL/GenBank/DDBJ whole genome shotgun (WGS) entry which is preliminary data.</text>
</comment>
<keyword evidence="1" id="KW-0812">Transmembrane</keyword>
<feature type="transmembrane region" description="Helical" evidence="1">
    <location>
        <begin position="204"/>
        <end position="222"/>
    </location>
</feature>
<keyword evidence="3" id="KW-1185">Reference proteome</keyword>
<evidence type="ECO:0000313" key="3">
    <source>
        <dbReference type="Proteomes" id="UP000250321"/>
    </source>
</evidence>
<protein>
    <submittedName>
        <fullName evidence="2">Glucosidase 2 subunit beta</fullName>
    </submittedName>
</protein>
<dbReference type="EMBL" id="PJQY01001598">
    <property type="protein sequence ID" value="PQQ01106.1"/>
    <property type="molecule type" value="Genomic_DNA"/>
</dbReference>
<keyword evidence="1" id="KW-0472">Membrane</keyword>
<gene>
    <name evidence="2" type="ORF">Pyn_06585</name>
</gene>
<organism evidence="2 3">
    <name type="scientific">Prunus yedoensis var. nudiflora</name>
    <dbReference type="NCBI Taxonomy" id="2094558"/>
    <lineage>
        <taxon>Eukaryota</taxon>
        <taxon>Viridiplantae</taxon>
        <taxon>Streptophyta</taxon>
        <taxon>Embryophyta</taxon>
        <taxon>Tracheophyta</taxon>
        <taxon>Spermatophyta</taxon>
        <taxon>Magnoliopsida</taxon>
        <taxon>eudicotyledons</taxon>
        <taxon>Gunneridae</taxon>
        <taxon>Pentapetalae</taxon>
        <taxon>rosids</taxon>
        <taxon>fabids</taxon>
        <taxon>Rosales</taxon>
        <taxon>Rosaceae</taxon>
        <taxon>Amygdaloideae</taxon>
        <taxon>Amygdaleae</taxon>
        <taxon>Prunus</taxon>
    </lineage>
</organism>
<accession>A0A314ZGS3</accession>
<name>A0A314ZGS3_PRUYE</name>
<dbReference type="PANTHER" id="PTHR12630">
    <property type="entry name" value="N-LINKED OLIGOSACCHARIDE PROCESSING"/>
    <property type="match status" value="1"/>
</dbReference>
<dbReference type="GO" id="GO:0006491">
    <property type="term" value="P:N-glycan processing"/>
    <property type="evidence" value="ECO:0007669"/>
    <property type="project" value="TreeGrafter"/>
</dbReference>